<comment type="caution">
    <text evidence="1">The sequence shown here is derived from an EMBL/GenBank/DDBJ whole genome shotgun (WGS) entry which is preliminary data.</text>
</comment>
<dbReference type="EMBL" id="JALJZS010000002">
    <property type="protein sequence ID" value="MCP2000781.1"/>
    <property type="molecule type" value="Genomic_DNA"/>
</dbReference>
<gene>
    <name evidence="1" type="ORF">J2S34_003229</name>
</gene>
<keyword evidence="2" id="KW-1185">Reference proteome</keyword>
<protein>
    <submittedName>
        <fullName evidence="1">Uncharacterized protein</fullName>
    </submittedName>
</protein>
<evidence type="ECO:0000313" key="2">
    <source>
        <dbReference type="Proteomes" id="UP001205486"/>
    </source>
</evidence>
<dbReference type="Proteomes" id="UP001205486">
    <property type="component" value="Unassembled WGS sequence"/>
</dbReference>
<reference evidence="1" key="1">
    <citation type="submission" date="2022-03" db="EMBL/GenBank/DDBJ databases">
        <title>Interactions between chemoautotrophic and heterotrophic bacteria.</title>
        <authorList>
            <person name="Santoro A."/>
        </authorList>
    </citation>
    <scope>NUCLEOTIDE SEQUENCE</scope>
    <source>
        <strain evidence="1">Nb-106</strain>
    </source>
</reference>
<accession>A0ACC6AME6</accession>
<organism evidence="1 2">
    <name type="scientific">Nitrobacter winogradskyi</name>
    <name type="common">Nitrobacter agilis</name>
    <dbReference type="NCBI Taxonomy" id="913"/>
    <lineage>
        <taxon>Bacteria</taxon>
        <taxon>Pseudomonadati</taxon>
        <taxon>Pseudomonadota</taxon>
        <taxon>Alphaproteobacteria</taxon>
        <taxon>Hyphomicrobiales</taxon>
        <taxon>Nitrobacteraceae</taxon>
        <taxon>Nitrobacter</taxon>
    </lineage>
</organism>
<evidence type="ECO:0000313" key="1">
    <source>
        <dbReference type="EMBL" id="MCP2000781.1"/>
    </source>
</evidence>
<sequence>MRVRTLVSANRIDATGHHLLLVVQETPNGPRSVAVDAWSSP</sequence>
<proteinExistence type="predicted"/>
<name>A0ACC6AME6_NITWI</name>